<organism evidence="2 3">
    <name type="scientific">Neorickettsia findlayensis</name>
    <dbReference type="NCBI Taxonomy" id="2686014"/>
    <lineage>
        <taxon>Bacteria</taxon>
        <taxon>Pseudomonadati</taxon>
        <taxon>Pseudomonadota</taxon>
        <taxon>Alphaproteobacteria</taxon>
        <taxon>Rickettsiales</taxon>
        <taxon>Anaplasmataceae</taxon>
        <taxon>Neorickettsia</taxon>
    </lineage>
</organism>
<feature type="transmembrane region" description="Helical" evidence="1">
    <location>
        <begin position="35"/>
        <end position="54"/>
    </location>
</feature>
<dbReference type="RefSeq" id="WP_160095228.1">
    <property type="nucleotide sequence ID" value="NZ_CP047224.1"/>
</dbReference>
<reference evidence="2 3" key="1">
    <citation type="journal article" date="2020" name="MBio">
        <title>Erratum for Teymournejad et al., 'Isolation and Molecular Analysis of a Novel Neorickettsia Species That Causes Potomac Horse Fever'.</title>
        <authorList>
            <person name="Teymournejad O."/>
            <person name="Lin M."/>
            <person name="Bekebrede H."/>
            <person name="Kamr A."/>
            <person name="Toribio R.E."/>
            <person name="Arroyo L.G."/>
            <person name="Baird J.D."/>
            <person name="Rikihisa Y."/>
        </authorList>
    </citation>
    <scope>NUCLEOTIDE SEQUENCE [LARGE SCALE GENOMIC DNA]</scope>
    <source>
        <strain evidence="2 3">Fin17</strain>
    </source>
</reference>
<name>A0A6P1G9I6_9RICK</name>
<keyword evidence="1" id="KW-0472">Membrane</keyword>
<proteinExistence type="predicted"/>
<dbReference type="Proteomes" id="UP000464912">
    <property type="component" value="Chromosome"/>
</dbReference>
<dbReference type="KEGG" id="nef:GP480_01480"/>
<keyword evidence="3" id="KW-1185">Reference proteome</keyword>
<sequence length="240" mass="27282">MNTSENEQMRLLRVSVHLLKSENAYLRKRAALKEITLPFLFSGVAAAIGFFVKVGIPVISQEWFSYQNELAARVVMYVFALCIVFPILGCVLSNSVRNIRVLKALDLSRYEETEPLQGEGNAVQRWWKNFTSPENFVVNLCYYSISLLTAGFLCFVQYIAIKGIRELFSDIEQHRTEIVVGISIVIGILTATLGIMFSVALQNLLYHRQARFFPSTCFSVDKVKDIESQSDFSVMQDLRV</sequence>
<keyword evidence="1" id="KW-1133">Transmembrane helix</keyword>
<evidence type="ECO:0000256" key="1">
    <source>
        <dbReference type="SAM" id="Phobius"/>
    </source>
</evidence>
<protein>
    <submittedName>
        <fullName evidence="2">Uncharacterized protein</fullName>
    </submittedName>
</protein>
<feature type="transmembrane region" description="Helical" evidence="1">
    <location>
        <begin position="74"/>
        <end position="93"/>
    </location>
</feature>
<feature type="transmembrane region" description="Helical" evidence="1">
    <location>
        <begin position="136"/>
        <end position="158"/>
    </location>
</feature>
<evidence type="ECO:0000313" key="2">
    <source>
        <dbReference type="EMBL" id="QHD65127.1"/>
    </source>
</evidence>
<gene>
    <name evidence="2" type="ORF">GP480_01480</name>
</gene>
<evidence type="ECO:0000313" key="3">
    <source>
        <dbReference type="Proteomes" id="UP000464912"/>
    </source>
</evidence>
<feature type="transmembrane region" description="Helical" evidence="1">
    <location>
        <begin position="178"/>
        <end position="201"/>
    </location>
</feature>
<keyword evidence="1" id="KW-0812">Transmembrane</keyword>
<accession>A0A6P1G9I6</accession>
<dbReference type="EMBL" id="CP047224">
    <property type="protein sequence ID" value="QHD65127.1"/>
    <property type="molecule type" value="Genomic_DNA"/>
</dbReference>
<dbReference type="AlphaFoldDB" id="A0A6P1G9I6"/>
<reference evidence="2 3" key="2">
    <citation type="journal article" date="2020" name="MBio">
        <title>Isolation and Molecular Analysis of a Novel Neorickettsia Species That Causes Potomac Horse Fever.</title>
        <authorList>
            <person name="Teymournejad O."/>
            <person name="Lin M."/>
            <person name="Bekebrede H."/>
            <person name="Kamr A."/>
            <person name="Toribio R.E."/>
            <person name="Arroyo L.G."/>
            <person name="Baird J.D."/>
            <person name="Rikihisa Y."/>
        </authorList>
    </citation>
    <scope>NUCLEOTIDE SEQUENCE [LARGE SCALE GENOMIC DNA]</scope>
    <source>
        <strain evidence="2 3">Fin17</strain>
    </source>
</reference>